<protein>
    <submittedName>
        <fullName evidence="1">Uncharacterized protein</fullName>
    </submittedName>
</protein>
<dbReference type="EMBL" id="JACRWG010000073">
    <property type="protein sequence ID" value="MBC6010899.1"/>
    <property type="molecule type" value="Genomic_DNA"/>
</dbReference>
<comment type="caution">
    <text evidence="1">The sequence shown here is derived from an EMBL/GenBank/DDBJ whole genome shotgun (WGS) entry which is preliminary data.</text>
</comment>
<reference evidence="1 2" key="1">
    <citation type="submission" date="2020-08" db="EMBL/GenBank/DDBJ databases">
        <authorList>
            <person name="Liu C."/>
            <person name="Sun Q."/>
        </authorList>
    </citation>
    <scope>NUCLEOTIDE SEQUENCE [LARGE SCALE GENOMIC DNA]</scope>
    <source>
        <strain evidence="1 2">NSJ-22</strain>
    </source>
</reference>
<keyword evidence="2" id="KW-1185">Reference proteome</keyword>
<sequence>MTEVITMIYESLKVMDNYKLKSEETKMEVMKSIKFKGLNHPLFITYLHGTINALFYESVKVEDYSNQQKYLFDKYIAENIKLYHDKTYEYYIKRDKYLTTLSRQLSRYWNVTQSRQKKISKCLSKINLYSDLIDVVRQQCYDEILITKHVVLLKIDIYCRAVNEYLRKELTYDKDMFDECIEYFKDQTIDNSSDFVEQLATLFPELKEEIPESEEEISESKEVN</sequence>
<dbReference type="Proteomes" id="UP000603474">
    <property type="component" value="Unassembled WGS sequence"/>
</dbReference>
<evidence type="ECO:0000313" key="1">
    <source>
        <dbReference type="EMBL" id="MBC6010899.1"/>
    </source>
</evidence>
<evidence type="ECO:0000313" key="2">
    <source>
        <dbReference type="Proteomes" id="UP000603474"/>
    </source>
</evidence>
<organism evidence="1 2">
    <name type="scientific">Catenibacterium faecis</name>
    <dbReference type="NCBI Taxonomy" id="2764323"/>
    <lineage>
        <taxon>Bacteria</taxon>
        <taxon>Bacillati</taxon>
        <taxon>Bacillota</taxon>
        <taxon>Erysipelotrichia</taxon>
        <taxon>Erysipelotrichales</taxon>
        <taxon>Coprobacillaceae</taxon>
        <taxon>Catenibacterium</taxon>
    </lineage>
</organism>
<dbReference type="RefSeq" id="WP_187012978.1">
    <property type="nucleotide sequence ID" value="NZ_JACRWG010000073.1"/>
</dbReference>
<gene>
    <name evidence="1" type="ORF">H8909_11795</name>
</gene>
<proteinExistence type="predicted"/>
<accession>A0ABR7KE99</accession>
<name>A0ABR7KE99_9FIRM</name>